<comment type="caution">
    <text evidence="13">The sequence shown here is derived from an EMBL/GenBank/DDBJ whole genome shotgun (WGS) entry which is preliminary data.</text>
</comment>
<sequence>MTEISPSDLAPAQSSVRPPQSPQVRRSPLRNITALILREMTSSYGRTPGGYIWALAEPLGMIFILSLAFSLVMRTPSLGNSFILFYATGVLAFGYYGKINNTTMRSLKFSKSLLAYPVVRWIDAVLARLVLNTLTQLMIACLVLSGILIFVDTQAVIDFGPVLTAYIMAGLLGLGIGMINCVFGSFVPIWTTVWGILNRPLFLASGVIYIYEDLPSSAQAILWWNPLIHVTGLARSGFYPMYDATYVSYSYVLGLGLSLTAFGLVLMARYHKAVLER</sequence>
<evidence type="ECO:0000259" key="12">
    <source>
        <dbReference type="Pfam" id="PF01061"/>
    </source>
</evidence>
<dbReference type="InterPro" id="IPR000412">
    <property type="entry name" value="ABC_2_transport"/>
</dbReference>
<evidence type="ECO:0000256" key="2">
    <source>
        <dbReference type="ARBA" id="ARBA00007783"/>
    </source>
</evidence>
<keyword evidence="8" id="KW-0625">Polysaccharide transport</keyword>
<evidence type="ECO:0000256" key="3">
    <source>
        <dbReference type="ARBA" id="ARBA00022448"/>
    </source>
</evidence>
<evidence type="ECO:0000256" key="11">
    <source>
        <dbReference type="SAM" id="Phobius"/>
    </source>
</evidence>
<dbReference type="RefSeq" id="WP_150446876.1">
    <property type="nucleotide sequence ID" value="NZ_VYQE01000008.1"/>
</dbReference>
<dbReference type="PRINTS" id="PR00164">
    <property type="entry name" value="ABC2TRNSPORT"/>
</dbReference>
<accession>A0A5J5GAE2</accession>
<dbReference type="PANTHER" id="PTHR30413">
    <property type="entry name" value="INNER MEMBRANE TRANSPORT PERMEASE"/>
    <property type="match status" value="1"/>
</dbReference>
<evidence type="ECO:0000256" key="1">
    <source>
        <dbReference type="ARBA" id="ARBA00004651"/>
    </source>
</evidence>
<dbReference type="GO" id="GO:0043190">
    <property type="term" value="C:ATP-binding cassette (ABC) transporter complex"/>
    <property type="evidence" value="ECO:0007669"/>
    <property type="project" value="InterPro"/>
</dbReference>
<dbReference type="GO" id="GO:0140359">
    <property type="term" value="F:ABC-type transporter activity"/>
    <property type="evidence" value="ECO:0007669"/>
    <property type="project" value="InterPro"/>
</dbReference>
<dbReference type="Proteomes" id="UP000326554">
    <property type="component" value="Unassembled WGS sequence"/>
</dbReference>
<keyword evidence="4" id="KW-1003">Cell membrane</keyword>
<feature type="transmembrane region" description="Helical" evidence="11">
    <location>
        <begin position="163"/>
        <end position="187"/>
    </location>
</feature>
<feature type="transmembrane region" description="Helical" evidence="11">
    <location>
        <begin position="50"/>
        <end position="72"/>
    </location>
</feature>
<name>A0A5J5GAE2_9RHOB</name>
<keyword evidence="6 11" id="KW-0812">Transmembrane</keyword>
<dbReference type="PANTHER" id="PTHR30413:SF10">
    <property type="entry name" value="CAPSULE POLYSACCHARIDE EXPORT INNER-MEMBRANE PROTEIN CTRC"/>
    <property type="match status" value="1"/>
</dbReference>
<feature type="compositionally biased region" description="Low complexity" evidence="10">
    <location>
        <begin position="13"/>
        <end position="25"/>
    </location>
</feature>
<comment type="similarity">
    <text evidence="2">Belongs to the ABC-2 integral membrane protein family.</text>
</comment>
<evidence type="ECO:0000256" key="9">
    <source>
        <dbReference type="ARBA" id="ARBA00023136"/>
    </source>
</evidence>
<feature type="transmembrane region" description="Helical" evidence="11">
    <location>
        <begin position="78"/>
        <end position="97"/>
    </location>
</feature>
<evidence type="ECO:0000256" key="8">
    <source>
        <dbReference type="ARBA" id="ARBA00023047"/>
    </source>
</evidence>
<dbReference type="GO" id="GO:0015774">
    <property type="term" value="P:polysaccharide transport"/>
    <property type="evidence" value="ECO:0007669"/>
    <property type="project" value="UniProtKB-KW"/>
</dbReference>
<evidence type="ECO:0000313" key="13">
    <source>
        <dbReference type="EMBL" id="KAA9005095.1"/>
    </source>
</evidence>
<evidence type="ECO:0000256" key="7">
    <source>
        <dbReference type="ARBA" id="ARBA00022989"/>
    </source>
</evidence>
<keyword evidence="14" id="KW-1185">Reference proteome</keyword>
<evidence type="ECO:0000256" key="6">
    <source>
        <dbReference type="ARBA" id="ARBA00022692"/>
    </source>
</evidence>
<feature type="region of interest" description="Disordered" evidence="10">
    <location>
        <begin position="1"/>
        <end position="25"/>
    </location>
</feature>
<proteinExistence type="inferred from homology"/>
<gene>
    <name evidence="13" type="ORF">F3S47_18885</name>
</gene>
<keyword evidence="7 11" id="KW-1133">Transmembrane helix</keyword>
<keyword evidence="5" id="KW-0762">Sugar transport</keyword>
<evidence type="ECO:0000313" key="14">
    <source>
        <dbReference type="Proteomes" id="UP000326554"/>
    </source>
</evidence>
<dbReference type="EMBL" id="VYQE01000008">
    <property type="protein sequence ID" value="KAA9005095.1"/>
    <property type="molecule type" value="Genomic_DNA"/>
</dbReference>
<comment type="subcellular location">
    <subcellularLocation>
        <location evidence="1">Cell membrane</location>
        <topology evidence="1">Multi-pass membrane protein</topology>
    </subcellularLocation>
</comment>
<reference evidence="13 14" key="1">
    <citation type="submission" date="2019-09" db="EMBL/GenBank/DDBJ databases">
        <authorList>
            <person name="Park J.-S."/>
            <person name="Choi H.-J."/>
        </authorList>
    </citation>
    <scope>NUCLEOTIDE SEQUENCE [LARGE SCALE GENOMIC DNA]</scope>
    <source>
        <strain evidence="13 14">176SS1-4</strain>
    </source>
</reference>
<protein>
    <submittedName>
        <fullName evidence="13">Sugar ABC transporter permease</fullName>
    </submittedName>
</protein>
<dbReference type="AlphaFoldDB" id="A0A5J5GAE2"/>
<evidence type="ECO:0000256" key="5">
    <source>
        <dbReference type="ARBA" id="ARBA00022597"/>
    </source>
</evidence>
<feature type="transmembrane region" description="Helical" evidence="11">
    <location>
        <begin position="133"/>
        <end position="151"/>
    </location>
</feature>
<evidence type="ECO:0000256" key="4">
    <source>
        <dbReference type="ARBA" id="ARBA00022475"/>
    </source>
</evidence>
<feature type="transmembrane region" description="Helical" evidence="11">
    <location>
        <begin position="248"/>
        <end position="268"/>
    </location>
</feature>
<keyword evidence="9 11" id="KW-0472">Membrane</keyword>
<evidence type="ECO:0000256" key="10">
    <source>
        <dbReference type="SAM" id="MobiDB-lite"/>
    </source>
</evidence>
<organism evidence="13 14">
    <name type="scientific">Histidinibacterium aquaticum</name>
    <dbReference type="NCBI Taxonomy" id="2613962"/>
    <lineage>
        <taxon>Bacteria</taxon>
        <taxon>Pseudomonadati</taxon>
        <taxon>Pseudomonadota</taxon>
        <taxon>Alphaproteobacteria</taxon>
        <taxon>Rhodobacterales</taxon>
        <taxon>Paracoccaceae</taxon>
        <taxon>Histidinibacterium</taxon>
    </lineage>
</organism>
<dbReference type="GO" id="GO:0015920">
    <property type="term" value="P:lipopolysaccharide transport"/>
    <property type="evidence" value="ECO:0007669"/>
    <property type="project" value="TreeGrafter"/>
</dbReference>
<dbReference type="InterPro" id="IPR013525">
    <property type="entry name" value="ABC2_TM"/>
</dbReference>
<keyword evidence="3" id="KW-0813">Transport</keyword>
<feature type="domain" description="ABC-2 type transporter transmembrane" evidence="12">
    <location>
        <begin position="32"/>
        <end position="239"/>
    </location>
</feature>
<dbReference type="Pfam" id="PF01061">
    <property type="entry name" value="ABC2_membrane"/>
    <property type="match status" value="1"/>
</dbReference>